<keyword evidence="11" id="KW-0472">Membrane</keyword>
<evidence type="ECO:0000256" key="2">
    <source>
        <dbReference type="ARBA" id="ARBA00004370"/>
    </source>
</evidence>
<dbReference type="NCBIfam" id="TIGR00420">
    <property type="entry name" value="trmU"/>
    <property type="match status" value="1"/>
</dbReference>
<dbReference type="GO" id="GO:0002143">
    <property type="term" value="P:tRNA wobble position uridine thiolation"/>
    <property type="evidence" value="ECO:0007669"/>
    <property type="project" value="TreeGrafter"/>
</dbReference>
<keyword evidence="9" id="KW-0067">ATP-binding</keyword>
<dbReference type="InterPro" id="IPR004506">
    <property type="entry name" value="MnmA-like"/>
</dbReference>
<dbReference type="GO" id="GO:0019867">
    <property type="term" value="C:outer membrane"/>
    <property type="evidence" value="ECO:0007669"/>
    <property type="project" value="InterPro"/>
</dbReference>
<dbReference type="InterPro" id="IPR014729">
    <property type="entry name" value="Rossmann-like_a/b/a_fold"/>
</dbReference>
<dbReference type="Gene3D" id="2.40.30.10">
    <property type="entry name" value="Translation factors"/>
    <property type="match status" value="1"/>
</dbReference>
<dbReference type="EMBL" id="OB661471">
    <property type="protein sequence ID" value="CAD7228301.1"/>
    <property type="molecule type" value="Genomic_DNA"/>
</dbReference>
<keyword evidence="5" id="KW-0820">tRNA-binding</keyword>
<dbReference type="Gene3D" id="2.30.30.280">
    <property type="entry name" value="Adenine nucleotide alpha hydrolases-like domains"/>
    <property type="match status" value="1"/>
</dbReference>
<proteinExistence type="inferred from homology"/>
<evidence type="ECO:0000256" key="8">
    <source>
        <dbReference type="ARBA" id="ARBA00022741"/>
    </source>
</evidence>
<evidence type="ECO:0000256" key="12">
    <source>
        <dbReference type="ARBA" id="ARBA00023157"/>
    </source>
</evidence>
<comment type="catalytic activity">
    <reaction evidence="13">
        <text>5-taurinomethyluridine(34) in tRNA + S-sulfanyl-L-cysteinyl-[protein] + AH2 + ATP = 5-taurinomethyl-2-thiouridine(34) in tRNA + L-cysteinyl-[protein] + A + AMP + diphosphate + H(+)</text>
        <dbReference type="Rhea" id="RHEA:47040"/>
        <dbReference type="Rhea" id="RHEA-COMP:10131"/>
        <dbReference type="Rhea" id="RHEA-COMP:11726"/>
        <dbReference type="Rhea" id="RHEA-COMP:11732"/>
        <dbReference type="Rhea" id="RHEA-COMP:11733"/>
        <dbReference type="ChEBI" id="CHEBI:13193"/>
        <dbReference type="ChEBI" id="CHEBI:15378"/>
        <dbReference type="ChEBI" id="CHEBI:17499"/>
        <dbReference type="ChEBI" id="CHEBI:29950"/>
        <dbReference type="ChEBI" id="CHEBI:30616"/>
        <dbReference type="ChEBI" id="CHEBI:33019"/>
        <dbReference type="ChEBI" id="CHEBI:61963"/>
        <dbReference type="ChEBI" id="CHEBI:87171"/>
        <dbReference type="ChEBI" id="CHEBI:87172"/>
        <dbReference type="ChEBI" id="CHEBI:456215"/>
        <dbReference type="EC" id="2.8.1.14"/>
    </reaction>
</comment>
<evidence type="ECO:0000256" key="4">
    <source>
        <dbReference type="ARBA" id="ARBA00011953"/>
    </source>
</evidence>
<evidence type="ECO:0000256" key="11">
    <source>
        <dbReference type="ARBA" id="ARBA00023136"/>
    </source>
</evidence>
<dbReference type="GO" id="GO:0000049">
    <property type="term" value="F:tRNA binding"/>
    <property type="evidence" value="ECO:0007669"/>
    <property type="project" value="UniProtKB-KW"/>
</dbReference>
<dbReference type="InterPro" id="IPR046884">
    <property type="entry name" value="MnmA-like_central"/>
</dbReference>
<evidence type="ECO:0000256" key="6">
    <source>
        <dbReference type="ARBA" id="ARBA00022679"/>
    </source>
</evidence>
<dbReference type="InterPro" id="IPR046885">
    <property type="entry name" value="MnmA-like_C"/>
</dbReference>
<evidence type="ECO:0000256" key="10">
    <source>
        <dbReference type="ARBA" id="ARBA00022884"/>
    </source>
</evidence>
<keyword evidence="7" id="KW-0819">tRNA processing</keyword>
<dbReference type="PANTHER" id="PTHR11933:SF5">
    <property type="entry name" value="MITOCHONDRIAL TRNA-SPECIFIC 2-THIOURIDYLASE 1"/>
    <property type="match status" value="1"/>
</dbReference>
<evidence type="ECO:0000256" key="7">
    <source>
        <dbReference type="ARBA" id="ARBA00022694"/>
    </source>
</evidence>
<dbReference type="NCBIfam" id="NF001138">
    <property type="entry name" value="PRK00143.1"/>
    <property type="match status" value="1"/>
</dbReference>
<dbReference type="InterPro" id="IPR023382">
    <property type="entry name" value="MnmA-like_central_sf"/>
</dbReference>
<dbReference type="Pfam" id="PF20259">
    <property type="entry name" value="tRNA_Me_trans_M"/>
    <property type="match status" value="1"/>
</dbReference>
<keyword evidence="10" id="KW-0694">RNA-binding</keyword>
<keyword evidence="8" id="KW-0547">Nucleotide-binding</keyword>
<protein>
    <recommendedName>
        <fullName evidence="4">tRNA-5-taurinomethyluridine 2-sulfurtransferase</fullName>
        <ecNumber evidence="4">2.8.1.14</ecNumber>
    </recommendedName>
</protein>
<dbReference type="SUPFAM" id="SSF52402">
    <property type="entry name" value="Adenine nucleotide alpha hydrolases-like"/>
    <property type="match status" value="1"/>
</dbReference>
<dbReference type="Gene3D" id="2.40.160.50">
    <property type="entry name" value="membrane protein fhac: a member of the omp85/tpsb transporter family"/>
    <property type="match status" value="1"/>
</dbReference>
<evidence type="ECO:0000256" key="1">
    <source>
        <dbReference type="ARBA" id="ARBA00003986"/>
    </source>
</evidence>
<gene>
    <name evidence="14" type="ORF">CTOB1V02_LOCUS6188</name>
</gene>
<dbReference type="CDD" id="cd01998">
    <property type="entry name" value="MnmA_TRMU-like"/>
    <property type="match status" value="1"/>
</dbReference>
<dbReference type="FunFam" id="3.40.50.620:FF:000115">
    <property type="entry name" value="tRNA-specific 2-thiouridylase MnmA"/>
    <property type="match status" value="1"/>
</dbReference>
<dbReference type="InterPro" id="IPR000184">
    <property type="entry name" value="Bac_surfAg_D15"/>
</dbReference>
<dbReference type="GO" id="GO:0061708">
    <property type="term" value="F:tRNA-5-taurinomethyluridine 2-sulfurtransferase"/>
    <property type="evidence" value="ECO:0007669"/>
    <property type="project" value="UniProtKB-EC"/>
</dbReference>
<evidence type="ECO:0000256" key="3">
    <source>
        <dbReference type="ARBA" id="ARBA00006191"/>
    </source>
</evidence>
<dbReference type="Gene3D" id="3.40.50.620">
    <property type="entry name" value="HUPs"/>
    <property type="match status" value="1"/>
</dbReference>
<evidence type="ECO:0000313" key="14">
    <source>
        <dbReference type="EMBL" id="CAD7228301.1"/>
    </source>
</evidence>
<keyword evidence="6" id="KW-0808">Transferase</keyword>
<keyword evidence="12" id="KW-1015">Disulfide bond</keyword>
<comment type="subcellular location">
    <subcellularLocation>
        <location evidence="2">Membrane</location>
    </subcellularLocation>
</comment>
<dbReference type="Pfam" id="PF01103">
    <property type="entry name" value="Omp85"/>
    <property type="match status" value="1"/>
</dbReference>
<evidence type="ECO:0000256" key="13">
    <source>
        <dbReference type="ARBA" id="ARBA00049564"/>
    </source>
</evidence>
<dbReference type="Pfam" id="PF03054">
    <property type="entry name" value="tRNA_Me_trans"/>
    <property type="match status" value="1"/>
</dbReference>
<name>A0A7R8WB05_9CRUS</name>
<reference evidence="14" key="1">
    <citation type="submission" date="2020-11" db="EMBL/GenBank/DDBJ databases">
        <authorList>
            <person name="Tran Van P."/>
        </authorList>
    </citation>
    <scope>NUCLEOTIDE SEQUENCE</scope>
</reference>
<organism evidence="14">
    <name type="scientific">Cyprideis torosa</name>
    <dbReference type="NCBI Taxonomy" id="163714"/>
    <lineage>
        <taxon>Eukaryota</taxon>
        <taxon>Metazoa</taxon>
        <taxon>Ecdysozoa</taxon>
        <taxon>Arthropoda</taxon>
        <taxon>Crustacea</taxon>
        <taxon>Oligostraca</taxon>
        <taxon>Ostracoda</taxon>
        <taxon>Podocopa</taxon>
        <taxon>Podocopida</taxon>
        <taxon>Cytherocopina</taxon>
        <taxon>Cytheroidea</taxon>
        <taxon>Cytherideidae</taxon>
        <taxon>Cyprideis</taxon>
    </lineage>
</organism>
<sequence length="729" mass="79851">MTQKLNSLGIAKDPKDTRVVVAMSGGVDSSVTAALLHEEGYDVVGVTLQLYDYGKAVDRKGACCAGQDIYDAKRVAEEKGFPHYVLNYEDNFRESVMDDFVESYMNGQTPIPCVRCNQTVKFRDLLKVAHDLSADCMATGHYIKRVINNKTDKAELHRAVDNGKDQSYFLFATTQEQLDFLRFPLGAWTKDKTREQAERLGLLVCNKPDSQDICFVPNGDYASVVKKMKPEAEKHGNIVDLNGRIMGKHDGIIHYTIGQRKGLGIGGGQNDDNSPFYVVRVDPKLNEVIVGPKEALARDIIHITDCNWLDDNMPADGLNITIKLRSVSPVSPAKLYMKGDTAEIHLNTPQYGIAAGQAAVCYDEGRVLGEKINSLRAKLLATGLFSRADINIPDTAPADNSIPVTVNLKERANRTIRAGLSYYTDEGIGLIVGWAHRNFLGAAEKLEAQLKLSQLQQKLSASLTKPFFIRKDQTLSFDASLERQDTDAFEDINIGSSASISRSFNKRLTGSTGIAMKISHITDKNTNLTDNFGLISFPNALTFDNRDDKLDPHKGWKIKGTMEPFIDAFGTSDPFFKTRLSASTYYGFTSDVVLAMRGSVGSIMGADIENIPATERFYSGGGGSVRGFGYQEVGPTTNGDPSGGASLVEGSTELRFKLTDKIGAVTFVDAGNVSEEIAPQFSNFSVGAGIGLRYYTSFGPLRFDVGTPLTNKEDTDQNYQIYISIGQAF</sequence>
<dbReference type="OrthoDB" id="3685at2759"/>
<dbReference type="PANTHER" id="PTHR11933">
    <property type="entry name" value="TRNA 5-METHYLAMINOMETHYL-2-THIOURIDYLATE -METHYLTRANSFERASE"/>
    <property type="match status" value="1"/>
</dbReference>
<evidence type="ECO:0000256" key="9">
    <source>
        <dbReference type="ARBA" id="ARBA00022840"/>
    </source>
</evidence>
<dbReference type="GO" id="GO:0005524">
    <property type="term" value="F:ATP binding"/>
    <property type="evidence" value="ECO:0007669"/>
    <property type="project" value="UniProtKB-KW"/>
</dbReference>
<dbReference type="Pfam" id="PF20258">
    <property type="entry name" value="tRNA_Me_trans_C"/>
    <property type="match status" value="1"/>
</dbReference>
<accession>A0A7R8WB05</accession>
<dbReference type="FunFam" id="2.30.30.280:FF:000001">
    <property type="entry name" value="tRNA-specific 2-thiouridylase MnmA"/>
    <property type="match status" value="1"/>
</dbReference>
<evidence type="ECO:0000256" key="5">
    <source>
        <dbReference type="ARBA" id="ARBA00022555"/>
    </source>
</evidence>
<comment type="similarity">
    <text evidence="3">Belongs to the MnmA/TRMU family.</text>
</comment>
<dbReference type="EC" id="2.8.1.14" evidence="4"/>
<dbReference type="AlphaFoldDB" id="A0A7R8WB05"/>
<dbReference type="HAMAP" id="MF_00144">
    <property type="entry name" value="tRNA_thiouridyl_MnmA"/>
    <property type="match status" value="1"/>
</dbReference>
<comment type="function">
    <text evidence="1">Catalyzes the 2-thiolation of uridine at the wobble position (U34) of mitochondrial tRNA(Lys), tRNA(Glu) and tRNA(Gln). Required for the formation of 5-taurinomethyl-2-thiouridine (tm5s2U) of mitochondrial tRNA(Lys), tRNA(Glu), and tRNA(Gln) at the wobble position. ATP is required to activate the C2 atom of the wobble base.</text>
</comment>